<dbReference type="Pfam" id="PF00665">
    <property type="entry name" value="rve"/>
    <property type="match status" value="1"/>
</dbReference>
<sequence>MPIPLKFYTPTPEPLPPIIASWSFDAWGLDVVGPITPKFSAGPAYILATTNYFSKWAEAMPLKEVKKENLVNFIQSNIIYRYEVPRYIITDNGKPFYNKLMSNLCERFGFKQHNSSMYNVSTNGLAEAFNKTLCNLLKKLVDKSKRD</sequence>
<protein>
    <submittedName>
        <fullName evidence="2">Pol polyprotein</fullName>
    </submittedName>
</protein>
<dbReference type="InterPro" id="IPR036397">
    <property type="entry name" value="RNaseH_sf"/>
</dbReference>
<evidence type="ECO:0000313" key="2">
    <source>
        <dbReference type="EMBL" id="RVW52976.1"/>
    </source>
</evidence>
<dbReference type="SUPFAM" id="SSF53098">
    <property type="entry name" value="Ribonuclease H-like"/>
    <property type="match status" value="1"/>
</dbReference>
<reference evidence="2 3" key="1">
    <citation type="journal article" date="2018" name="PLoS Genet.">
        <title>Population sequencing reveals clonal diversity and ancestral inbreeding in the grapevine cultivar Chardonnay.</title>
        <authorList>
            <person name="Roach M.J."/>
            <person name="Johnson D.L."/>
            <person name="Bohlmann J."/>
            <person name="van Vuuren H.J."/>
            <person name="Jones S.J."/>
            <person name="Pretorius I.S."/>
            <person name="Schmidt S.A."/>
            <person name="Borneman A.R."/>
        </authorList>
    </citation>
    <scope>NUCLEOTIDE SEQUENCE [LARGE SCALE GENOMIC DNA]</scope>
    <source>
        <strain evidence="3">cv. Chardonnay</strain>
        <tissue evidence="2">Leaf</tissue>
    </source>
</reference>
<dbReference type="Proteomes" id="UP000288805">
    <property type="component" value="Unassembled WGS sequence"/>
</dbReference>
<dbReference type="InterPro" id="IPR001584">
    <property type="entry name" value="Integrase_cat-core"/>
</dbReference>
<dbReference type="GO" id="GO:0003676">
    <property type="term" value="F:nucleic acid binding"/>
    <property type="evidence" value="ECO:0007669"/>
    <property type="project" value="InterPro"/>
</dbReference>
<dbReference type="PANTHER" id="PTHR37984:SF5">
    <property type="entry name" value="PROTEIN NYNRIN-LIKE"/>
    <property type="match status" value="1"/>
</dbReference>
<dbReference type="InterPro" id="IPR012337">
    <property type="entry name" value="RNaseH-like_sf"/>
</dbReference>
<gene>
    <name evidence="2" type="primary">pol_1510</name>
    <name evidence="2" type="ORF">CK203_072694</name>
</gene>
<proteinExistence type="predicted"/>
<comment type="caution">
    <text evidence="2">The sequence shown here is derived from an EMBL/GenBank/DDBJ whole genome shotgun (WGS) entry which is preliminary data.</text>
</comment>
<organism evidence="2 3">
    <name type="scientific">Vitis vinifera</name>
    <name type="common">Grape</name>
    <dbReference type="NCBI Taxonomy" id="29760"/>
    <lineage>
        <taxon>Eukaryota</taxon>
        <taxon>Viridiplantae</taxon>
        <taxon>Streptophyta</taxon>
        <taxon>Embryophyta</taxon>
        <taxon>Tracheophyta</taxon>
        <taxon>Spermatophyta</taxon>
        <taxon>Magnoliopsida</taxon>
        <taxon>eudicotyledons</taxon>
        <taxon>Gunneridae</taxon>
        <taxon>Pentapetalae</taxon>
        <taxon>rosids</taxon>
        <taxon>Vitales</taxon>
        <taxon>Vitaceae</taxon>
        <taxon>Viteae</taxon>
        <taxon>Vitis</taxon>
    </lineage>
</organism>
<dbReference type="GO" id="GO:0015074">
    <property type="term" value="P:DNA integration"/>
    <property type="evidence" value="ECO:0007669"/>
    <property type="project" value="InterPro"/>
</dbReference>
<feature type="domain" description="Integrase catalytic" evidence="1">
    <location>
        <begin position="13"/>
        <end position="147"/>
    </location>
</feature>
<accession>A0A438EZ61</accession>
<dbReference type="PANTHER" id="PTHR37984">
    <property type="entry name" value="PROTEIN CBG26694"/>
    <property type="match status" value="1"/>
</dbReference>
<dbReference type="AlphaFoldDB" id="A0A438EZ61"/>
<dbReference type="InterPro" id="IPR050951">
    <property type="entry name" value="Retrovirus_Pol_polyprotein"/>
</dbReference>
<dbReference type="EMBL" id="QGNW01001159">
    <property type="protein sequence ID" value="RVW52976.1"/>
    <property type="molecule type" value="Genomic_DNA"/>
</dbReference>
<dbReference type="Gene3D" id="3.30.420.10">
    <property type="entry name" value="Ribonuclease H-like superfamily/Ribonuclease H"/>
    <property type="match status" value="1"/>
</dbReference>
<dbReference type="PROSITE" id="PS50994">
    <property type="entry name" value="INTEGRASE"/>
    <property type="match status" value="1"/>
</dbReference>
<evidence type="ECO:0000313" key="3">
    <source>
        <dbReference type="Proteomes" id="UP000288805"/>
    </source>
</evidence>
<evidence type="ECO:0000259" key="1">
    <source>
        <dbReference type="PROSITE" id="PS50994"/>
    </source>
</evidence>
<name>A0A438EZ61_VITVI</name>